<reference evidence="1 2" key="1">
    <citation type="submission" date="2022-01" db="EMBL/GenBank/DDBJ databases">
        <title>Dethiosulfovibrio faecalis sp. nov., a novel proteolytic, non-sulfur-reducing bacterium isolated from a marine aquaculture solid waste bioreactor.</title>
        <authorList>
            <person name="Grabowski S."/>
            <person name="Apolinario E."/>
            <person name="Schneider N."/>
            <person name="Marshall C.W."/>
            <person name="Sowers K.R."/>
        </authorList>
    </citation>
    <scope>NUCLEOTIDE SEQUENCE [LARGE SCALE GENOMIC DNA]</scope>
    <source>
        <strain evidence="1 2">DSM 12537</strain>
    </source>
</reference>
<proteinExistence type="predicted"/>
<accession>A0ABS9ERJ3</accession>
<name>A0ABS9ERJ3_9BACT</name>
<dbReference type="InterPro" id="IPR008972">
    <property type="entry name" value="Cupredoxin"/>
</dbReference>
<dbReference type="EMBL" id="JAKGUD010000013">
    <property type="protein sequence ID" value="MCF4143319.1"/>
    <property type="molecule type" value="Genomic_DNA"/>
</dbReference>
<organism evidence="1 2">
    <name type="scientific">Dethiosulfovibrio marinus</name>
    <dbReference type="NCBI Taxonomy" id="133532"/>
    <lineage>
        <taxon>Bacteria</taxon>
        <taxon>Thermotogati</taxon>
        <taxon>Synergistota</taxon>
        <taxon>Synergistia</taxon>
        <taxon>Synergistales</taxon>
        <taxon>Dethiosulfovibrionaceae</taxon>
        <taxon>Dethiosulfovibrio</taxon>
    </lineage>
</organism>
<evidence type="ECO:0000313" key="1">
    <source>
        <dbReference type="EMBL" id="MCF4143319.1"/>
    </source>
</evidence>
<dbReference type="Gene3D" id="2.60.40.420">
    <property type="entry name" value="Cupredoxins - blue copper proteins"/>
    <property type="match status" value="1"/>
</dbReference>
<evidence type="ECO:0000313" key="2">
    <source>
        <dbReference type="Proteomes" id="UP001200430"/>
    </source>
</evidence>
<sequence length="97" mass="10500">MTLIAAIYNVNSQLNVLGMPSLSDRPLPGSTRVEIPLEPEIEPSKVQQITMEAGARSYSPNFFQVKAGIPVIWEIVDRGFNGCTNAVMVAGTIEVIP</sequence>
<dbReference type="RefSeq" id="WP_236100019.1">
    <property type="nucleotide sequence ID" value="NZ_JAKGUD010000013.1"/>
</dbReference>
<protein>
    <submittedName>
        <fullName evidence="1">Uncharacterized protein</fullName>
    </submittedName>
</protein>
<gene>
    <name evidence="1" type="ORF">L2W38_10895</name>
</gene>
<dbReference type="Proteomes" id="UP001200430">
    <property type="component" value="Unassembled WGS sequence"/>
</dbReference>
<keyword evidence="2" id="KW-1185">Reference proteome</keyword>
<comment type="caution">
    <text evidence="1">The sequence shown here is derived from an EMBL/GenBank/DDBJ whole genome shotgun (WGS) entry which is preliminary data.</text>
</comment>